<feature type="chain" id="PRO_5022869846" description="Pel9A-like right handed beta-helix region domain-containing protein" evidence="10">
    <location>
        <begin position="28"/>
        <end position="70"/>
    </location>
</feature>
<dbReference type="Pfam" id="PF22842">
    <property type="entry name" value="Pel9A-like_beta_helix"/>
    <property type="match status" value="1"/>
</dbReference>
<keyword evidence="4" id="KW-0479">Metal-binding</keyword>
<dbReference type="Proteomes" id="UP000315440">
    <property type="component" value="Unassembled WGS sequence"/>
</dbReference>
<evidence type="ECO:0000256" key="8">
    <source>
        <dbReference type="ARBA" id="ARBA00038263"/>
    </source>
</evidence>
<evidence type="ECO:0000256" key="4">
    <source>
        <dbReference type="ARBA" id="ARBA00022723"/>
    </source>
</evidence>
<dbReference type="SUPFAM" id="SSF51126">
    <property type="entry name" value="Pectin lyase-like"/>
    <property type="match status" value="1"/>
</dbReference>
<reference evidence="12 13" key="1">
    <citation type="submission" date="2019-02" db="EMBL/GenBank/DDBJ databases">
        <title>Deep-cultivation of Planctomycetes and their phenomic and genomic characterization uncovers novel biology.</title>
        <authorList>
            <person name="Wiegand S."/>
            <person name="Jogler M."/>
            <person name="Boedeker C."/>
            <person name="Pinto D."/>
            <person name="Vollmers J."/>
            <person name="Rivas-Marin E."/>
            <person name="Kohn T."/>
            <person name="Peeters S.H."/>
            <person name="Heuer A."/>
            <person name="Rast P."/>
            <person name="Oberbeckmann S."/>
            <person name="Bunk B."/>
            <person name="Jeske O."/>
            <person name="Meyerdierks A."/>
            <person name="Storesund J.E."/>
            <person name="Kallscheuer N."/>
            <person name="Luecker S."/>
            <person name="Lage O.M."/>
            <person name="Pohl T."/>
            <person name="Merkel B.J."/>
            <person name="Hornburger P."/>
            <person name="Mueller R.-W."/>
            <person name="Bruemmer F."/>
            <person name="Labrenz M."/>
            <person name="Spormann A.M."/>
            <person name="Op Den Camp H."/>
            <person name="Overmann J."/>
            <person name="Amann R."/>
            <person name="Jetten M.S.M."/>
            <person name="Mascher T."/>
            <person name="Medema M.H."/>
            <person name="Devos D.P."/>
            <person name="Kaster A.-K."/>
            <person name="Ovreas L."/>
            <person name="Rohde M."/>
            <person name="Galperin M.Y."/>
            <person name="Jogler C."/>
        </authorList>
    </citation>
    <scope>NUCLEOTIDE SEQUENCE [LARGE SCALE GENOMIC DNA]</scope>
    <source>
        <strain evidence="12 13">Mal64</strain>
    </source>
</reference>
<dbReference type="AlphaFoldDB" id="A0A5C5ZTX9"/>
<dbReference type="InterPro" id="IPR052052">
    <property type="entry name" value="Polysaccharide_Lyase_9"/>
</dbReference>
<dbReference type="GO" id="GO:0046872">
    <property type="term" value="F:metal ion binding"/>
    <property type="evidence" value="ECO:0007669"/>
    <property type="project" value="UniProtKB-KW"/>
</dbReference>
<dbReference type="InterPro" id="IPR053868">
    <property type="entry name" value="Pel9A-like_beta_helix"/>
</dbReference>
<feature type="compositionally biased region" description="Polar residues" evidence="9">
    <location>
        <begin position="34"/>
        <end position="43"/>
    </location>
</feature>
<keyword evidence="7" id="KW-0456">Lyase</keyword>
<dbReference type="PANTHER" id="PTHR40088:SF1">
    <property type="entry name" value="PECTATE LYASE PEL9"/>
    <property type="match status" value="1"/>
</dbReference>
<name>A0A5C5ZTX9_9BACT</name>
<feature type="region of interest" description="Disordered" evidence="9">
    <location>
        <begin position="34"/>
        <end position="62"/>
    </location>
</feature>
<dbReference type="GO" id="GO:0016837">
    <property type="term" value="F:carbon-oxygen lyase activity, acting on polysaccharides"/>
    <property type="evidence" value="ECO:0007669"/>
    <property type="project" value="TreeGrafter"/>
</dbReference>
<sequence precursor="true">MKLHQFFLLGLPWVPCLAVLAVGAASAGEWYVSPTGSDSNPGTLAQPFGSIERGQQAASAGDTVWLRGGE</sequence>
<evidence type="ECO:0000256" key="1">
    <source>
        <dbReference type="ARBA" id="ARBA00001913"/>
    </source>
</evidence>
<evidence type="ECO:0000256" key="6">
    <source>
        <dbReference type="ARBA" id="ARBA00022837"/>
    </source>
</evidence>
<keyword evidence="13" id="KW-1185">Reference proteome</keyword>
<evidence type="ECO:0000256" key="2">
    <source>
        <dbReference type="ARBA" id="ARBA00004613"/>
    </source>
</evidence>
<organism evidence="12 13">
    <name type="scientific">Pseudobythopirellula maris</name>
    <dbReference type="NCBI Taxonomy" id="2527991"/>
    <lineage>
        <taxon>Bacteria</taxon>
        <taxon>Pseudomonadati</taxon>
        <taxon>Planctomycetota</taxon>
        <taxon>Planctomycetia</taxon>
        <taxon>Pirellulales</taxon>
        <taxon>Lacipirellulaceae</taxon>
        <taxon>Pseudobythopirellula</taxon>
    </lineage>
</organism>
<evidence type="ECO:0000256" key="10">
    <source>
        <dbReference type="SAM" id="SignalP"/>
    </source>
</evidence>
<comment type="caution">
    <text evidence="12">The sequence shown here is derived from an EMBL/GenBank/DDBJ whole genome shotgun (WGS) entry which is preliminary data.</text>
</comment>
<comment type="cofactor">
    <cofactor evidence="1">
        <name>Ca(2+)</name>
        <dbReference type="ChEBI" id="CHEBI:29108"/>
    </cofactor>
</comment>
<keyword evidence="3" id="KW-0964">Secreted</keyword>
<dbReference type="EMBL" id="SJPQ01000001">
    <property type="protein sequence ID" value="TWT90545.1"/>
    <property type="molecule type" value="Genomic_DNA"/>
</dbReference>
<proteinExistence type="inferred from homology"/>
<evidence type="ECO:0000256" key="9">
    <source>
        <dbReference type="SAM" id="MobiDB-lite"/>
    </source>
</evidence>
<dbReference type="InterPro" id="IPR012334">
    <property type="entry name" value="Pectin_lyas_fold"/>
</dbReference>
<evidence type="ECO:0000313" key="12">
    <source>
        <dbReference type="EMBL" id="TWT90545.1"/>
    </source>
</evidence>
<feature type="domain" description="Pel9A-like right handed beta-helix region" evidence="11">
    <location>
        <begin position="21"/>
        <end position="69"/>
    </location>
</feature>
<dbReference type="RefSeq" id="WP_197525453.1">
    <property type="nucleotide sequence ID" value="NZ_SJPQ01000001.1"/>
</dbReference>
<dbReference type="PANTHER" id="PTHR40088">
    <property type="entry name" value="PECTATE LYASE (EUROFUNG)"/>
    <property type="match status" value="1"/>
</dbReference>
<keyword evidence="5 10" id="KW-0732">Signal</keyword>
<dbReference type="Gene3D" id="2.160.20.10">
    <property type="entry name" value="Single-stranded right-handed beta-helix, Pectin lyase-like"/>
    <property type="match status" value="1"/>
</dbReference>
<keyword evidence="6" id="KW-0106">Calcium</keyword>
<gene>
    <name evidence="12" type="ORF">Mal64_09370</name>
</gene>
<dbReference type="GO" id="GO:0005576">
    <property type="term" value="C:extracellular region"/>
    <property type="evidence" value="ECO:0007669"/>
    <property type="project" value="UniProtKB-SubCell"/>
</dbReference>
<accession>A0A5C5ZTX9</accession>
<comment type="similarity">
    <text evidence="8">Belongs to the polysaccharide lyase 9 family.</text>
</comment>
<protein>
    <recommendedName>
        <fullName evidence="11">Pel9A-like right handed beta-helix region domain-containing protein</fullName>
    </recommendedName>
</protein>
<evidence type="ECO:0000259" key="11">
    <source>
        <dbReference type="Pfam" id="PF22842"/>
    </source>
</evidence>
<evidence type="ECO:0000313" key="13">
    <source>
        <dbReference type="Proteomes" id="UP000315440"/>
    </source>
</evidence>
<evidence type="ECO:0000256" key="7">
    <source>
        <dbReference type="ARBA" id="ARBA00023239"/>
    </source>
</evidence>
<dbReference type="InterPro" id="IPR011050">
    <property type="entry name" value="Pectin_lyase_fold/virulence"/>
</dbReference>
<feature type="signal peptide" evidence="10">
    <location>
        <begin position="1"/>
        <end position="27"/>
    </location>
</feature>
<comment type="subcellular location">
    <subcellularLocation>
        <location evidence="2">Secreted</location>
    </subcellularLocation>
</comment>
<evidence type="ECO:0000256" key="5">
    <source>
        <dbReference type="ARBA" id="ARBA00022729"/>
    </source>
</evidence>
<evidence type="ECO:0000256" key="3">
    <source>
        <dbReference type="ARBA" id="ARBA00022525"/>
    </source>
</evidence>